<evidence type="ECO:0000313" key="3">
    <source>
        <dbReference type="Proteomes" id="UP000677218"/>
    </source>
</evidence>
<dbReference type="Pfam" id="PF02384">
    <property type="entry name" value="N6_Mtase"/>
    <property type="match status" value="1"/>
</dbReference>
<comment type="caution">
    <text evidence="2">The sequence shown here is derived from an EMBL/GenBank/DDBJ whole genome shotgun (WGS) entry which is preliminary data.</text>
</comment>
<sequence>MNNIEKNFNQFLQCVNYLQEALNVSFAEALTETFDNLENNTIKVELGAPDQEQVQELSKLYQGLNYDELSDDLKAEIFTLLSVKAINDDERDANQMPTPPNVATVIAMLMEKLLPQKAELSLMDPCIGTGNMFLSVVRQLVKANHSKNNFKLSGIDNDEDMLSLADVAAHLMHLPIDLYRQDALEPWMVGKQAAIVSDLPVGYYPIDEIAEKYATRAEKGHSFAHYLLTEQIINNLEPGGLAFLVVPKSMIEGAQAQDFMTWLTKKVYLRAVVGLPSDMFQNKFNQKEILVFQNHGASSSRQPVLAAKLDSFRSKESLLKFNVKLNEWYTEINH</sequence>
<dbReference type="Proteomes" id="UP000677218">
    <property type="component" value="Unassembled WGS sequence"/>
</dbReference>
<accession>A0A916QJ26</accession>
<keyword evidence="2" id="KW-0489">Methyltransferase</keyword>
<dbReference type="InterPro" id="IPR029063">
    <property type="entry name" value="SAM-dependent_MTases_sf"/>
</dbReference>
<gene>
    <name evidence="2" type="ORF">LCB40_10070</name>
</gene>
<feature type="domain" description="DNA methylase adenine-specific" evidence="1">
    <location>
        <begin position="88"/>
        <end position="305"/>
    </location>
</feature>
<keyword evidence="2" id="KW-0808">Transferase</keyword>
<name>A0A916QJ26_9LACO</name>
<organism evidence="2 3">
    <name type="scientific">Lactobacillus corticis</name>
    <dbReference type="NCBI Taxonomy" id="2201249"/>
    <lineage>
        <taxon>Bacteria</taxon>
        <taxon>Bacillati</taxon>
        <taxon>Bacillota</taxon>
        <taxon>Bacilli</taxon>
        <taxon>Lactobacillales</taxon>
        <taxon>Lactobacillaceae</taxon>
        <taxon>Lactobacillus</taxon>
    </lineage>
</organism>
<evidence type="ECO:0000313" key="2">
    <source>
        <dbReference type="EMBL" id="GFZ27127.1"/>
    </source>
</evidence>
<keyword evidence="3" id="KW-1185">Reference proteome</keyword>
<dbReference type="EMBL" id="BMAY01000006">
    <property type="protein sequence ID" value="GFZ27127.1"/>
    <property type="molecule type" value="Genomic_DNA"/>
</dbReference>
<dbReference type="RefSeq" id="WP_212780820.1">
    <property type="nucleotide sequence ID" value="NZ_BMAY01000006.1"/>
</dbReference>
<dbReference type="PANTHER" id="PTHR41313:SF1">
    <property type="entry name" value="DNA METHYLASE ADENINE-SPECIFIC DOMAIN-CONTAINING PROTEIN"/>
    <property type="match status" value="1"/>
</dbReference>
<dbReference type="GO" id="GO:0032259">
    <property type="term" value="P:methylation"/>
    <property type="evidence" value="ECO:0007669"/>
    <property type="project" value="UniProtKB-KW"/>
</dbReference>
<dbReference type="Gene3D" id="3.40.50.150">
    <property type="entry name" value="Vaccinia Virus protein VP39"/>
    <property type="match status" value="1"/>
</dbReference>
<dbReference type="InterPro" id="IPR003356">
    <property type="entry name" value="DNA_methylase_A-5"/>
</dbReference>
<dbReference type="PRINTS" id="PR00507">
    <property type="entry name" value="N12N6MTFRASE"/>
</dbReference>
<reference evidence="2" key="1">
    <citation type="submission" date="2020-08" db="EMBL/GenBank/DDBJ databases">
        <title>Taxonomic study for Lactobacillus species isolated from hardwood bark.</title>
        <authorList>
            <person name="Tohno M."/>
            <person name="Tanizawa Y."/>
        </authorList>
    </citation>
    <scope>NUCLEOTIDE SEQUENCE</scope>
    <source>
        <strain evidence="2">B40</strain>
    </source>
</reference>
<protein>
    <submittedName>
        <fullName evidence="2">Adenine-specific DNA methylase</fullName>
    </submittedName>
</protein>
<dbReference type="GO" id="GO:0008170">
    <property type="term" value="F:N-methyltransferase activity"/>
    <property type="evidence" value="ECO:0007669"/>
    <property type="project" value="InterPro"/>
</dbReference>
<dbReference type="GO" id="GO:0003677">
    <property type="term" value="F:DNA binding"/>
    <property type="evidence" value="ECO:0007669"/>
    <property type="project" value="InterPro"/>
</dbReference>
<dbReference type="AlphaFoldDB" id="A0A916QJ26"/>
<proteinExistence type="predicted"/>
<dbReference type="Gene3D" id="1.10.150.470">
    <property type="match status" value="1"/>
</dbReference>
<dbReference type="InterPro" id="IPR052933">
    <property type="entry name" value="DNA_Protect_Modify"/>
</dbReference>
<evidence type="ECO:0000259" key="1">
    <source>
        <dbReference type="Pfam" id="PF02384"/>
    </source>
</evidence>
<dbReference type="PANTHER" id="PTHR41313">
    <property type="entry name" value="ADENINE-SPECIFIC METHYLTRANSFERASE"/>
    <property type="match status" value="1"/>
</dbReference>
<dbReference type="SUPFAM" id="SSF53335">
    <property type="entry name" value="S-adenosyl-L-methionine-dependent methyltransferases"/>
    <property type="match status" value="1"/>
</dbReference>